<dbReference type="EMBL" id="AMZH03000997">
    <property type="protein sequence ID" value="RRT81069.1"/>
    <property type="molecule type" value="Genomic_DNA"/>
</dbReference>
<organism evidence="1 2">
    <name type="scientific">Ensete ventricosum</name>
    <name type="common">Abyssinian banana</name>
    <name type="synonym">Musa ensete</name>
    <dbReference type="NCBI Taxonomy" id="4639"/>
    <lineage>
        <taxon>Eukaryota</taxon>
        <taxon>Viridiplantae</taxon>
        <taxon>Streptophyta</taxon>
        <taxon>Embryophyta</taxon>
        <taxon>Tracheophyta</taxon>
        <taxon>Spermatophyta</taxon>
        <taxon>Magnoliopsida</taxon>
        <taxon>Liliopsida</taxon>
        <taxon>Zingiberales</taxon>
        <taxon>Musaceae</taxon>
        <taxon>Ensete</taxon>
    </lineage>
</organism>
<dbReference type="CDD" id="cd14279">
    <property type="entry name" value="CUE"/>
    <property type="match status" value="1"/>
</dbReference>
<reference evidence="1 2" key="1">
    <citation type="journal article" date="2014" name="Agronomy (Basel)">
        <title>A Draft Genome Sequence for Ensete ventricosum, the Drought-Tolerant Tree Against Hunger.</title>
        <authorList>
            <person name="Harrison J."/>
            <person name="Moore K.A."/>
            <person name="Paszkiewicz K."/>
            <person name="Jones T."/>
            <person name="Grant M."/>
            <person name="Ambacheew D."/>
            <person name="Muzemil S."/>
            <person name="Studholme D.J."/>
        </authorList>
    </citation>
    <scope>NUCLEOTIDE SEQUENCE [LARGE SCALE GENOMIC DNA]</scope>
</reference>
<evidence type="ECO:0000313" key="2">
    <source>
        <dbReference type="Proteomes" id="UP000287651"/>
    </source>
</evidence>
<gene>
    <name evidence="1" type="ORF">B296_00022691</name>
</gene>
<dbReference type="AlphaFoldDB" id="A0A427AXS8"/>
<dbReference type="Proteomes" id="UP000287651">
    <property type="component" value="Unassembled WGS sequence"/>
</dbReference>
<proteinExistence type="predicted"/>
<name>A0A427AXS8_ENSVE</name>
<accession>A0A427AXS8</accession>
<sequence length="152" mass="16633">MPAVVVCGKRSSSIFEDLHLHAPPPASKRARCASDAFLSTPALQRSPLADRDNGENSGEGTNLFAANLAHLRSLFPEMDQQLMNGYNFLQLLERALEESGNDLDSTLQSLNDLHLETTKFNLDSSVSKSEIGVETNVQPLTEGVHASQYQCF</sequence>
<evidence type="ECO:0008006" key="3">
    <source>
        <dbReference type="Google" id="ProtNLM"/>
    </source>
</evidence>
<dbReference type="PANTHER" id="PTHR31245:SF1">
    <property type="entry name" value="UBIQUITIN SYSTEM COMPONENT CUE PROTEIN"/>
    <property type="match status" value="1"/>
</dbReference>
<comment type="caution">
    <text evidence="1">The sequence shown here is derived from an EMBL/GenBank/DDBJ whole genome shotgun (WGS) entry which is preliminary data.</text>
</comment>
<dbReference type="PANTHER" id="PTHR31245">
    <property type="entry name" value="UBIQUITIN SYSTEM COMPONENT CUE PROTEIN"/>
    <property type="match status" value="1"/>
</dbReference>
<protein>
    <recommendedName>
        <fullName evidence="3">CUE domain-containing protein</fullName>
    </recommendedName>
</protein>
<evidence type="ECO:0000313" key="1">
    <source>
        <dbReference type="EMBL" id="RRT81069.1"/>
    </source>
</evidence>